<feature type="transmembrane region" description="Helical" evidence="1">
    <location>
        <begin position="153"/>
        <end position="174"/>
    </location>
</feature>
<feature type="transmembrane region" description="Helical" evidence="1">
    <location>
        <begin position="117"/>
        <end position="141"/>
    </location>
</feature>
<dbReference type="EMBL" id="BLZR01000001">
    <property type="protein sequence ID" value="GFP78369.1"/>
    <property type="molecule type" value="Genomic_DNA"/>
</dbReference>
<evidence type="ECO:0000313" key="2">
    <source>
        <dbReference type="EMBL" id="GFP78369.1"/>
    </source>
</evidence>
<feature type="transmembrane region" description="Helical" evidence="1">
    <location>
        <begin position="215"/>
        <end position="236"/>
    </location>
</feature>
<accession>A0A6V8SMB2</accession>
<feature type="transmembrane region" description="Helical" evidence="1">
    <location>
        <begin position="82"/>
        <end position="105"/>
    </location>
</feature>
<reference evidence="2 3" key="1">
    <citation type="submission" date="2020-07" db="EMBL/GenBank/DDBJ databases">
        <title>A new beta-1,3-glucan-decomposing anaerobic bacterium isolated from anoxic soil subjected to biological soil disinfestation.</title>
        <authorList>
            <person name="Ueki A."/>
            <person name="Tonouchi A."/>
        </authorList>
    </citation>
    <scope>NUCLEOTIDE SEQUENCE [LARGE SCALE GENOMIC DNA]</scope>
    <source>
        <strain evidence="2 3">TW1</strain>
    </source>
</reference>
<evidence type="ECO:0000313" key="3">
    <source>
        <dbReference type="Proteomes" id="UP000580568"/>
    </source>
</evidence>
<sequence length="331" mass="38206">MSLFFLTNTHQMISYVRKPPEPVDWLTGEELINSFLSLGILKSIIIYLICGILISIYLKDKKEYFSFKEGEEISKKYLNKSAFFTISSFIAIFTLFIVKLILFVVGSRLFSLYGKLTLGQVILFFFIYFSMLLMINSVILLTNMFFEEKVLAMLSPLFFIETVIAVFGITSMFISDKLSWLADFLNFINYSTIDKLIYSYVYGYRIESLDIGAQVLYIVVTLAFTVIFTILSYIGYKSISIKGSKDLYYYEGARVFWYVIFGTMVCYFIAFTISAVLALFQKDTSIEKGKYIFNIAFMVATPIFIILEYIIYKLISKKAALVVEENEELTV</sequence>
<keyword evidence="1" id="KW-0472">Membrane</keyword>
<feature type="transmembrane region" description="Helical" evidence="1">
    <location>
        <begin position="292"/>
        <end position="312"/>
    </location>
</feature>
<protein>
    <submittedName>
        <fullName evidence="2">Uncharacterized protein</fullName>
    </submittedName>
</protein>
<keyword evidence="3" id="KW-1185">Reference proteome</keyword>
<evidence type="ECO:0000256" key="1">
    <source>
        <dbReference type="SAM" id="Phobius"/>
    </source>
</evidence>
<dbReference type="RefSeq" id="WP_183279667.1">
    <property type="nucleotide sequence ID" value="NZ_BLZR01000001.1"/>
</dbReference>
<proteinExistence type="predicted"/>
<keyword evidence="1" id="KW-0812">Transmembrane</keyword>
<feature type="transmembrane region" description="Helical" evidence="1">
    <location>
        <begin position="256"/>
        <end position="280"/>
    </location>
</feature>
<gene>
    <name evidence="2" type="ORF">bsdtw1_04591</name>
</gene>
<keyword evidence="1" id="KW-1133">Transmembrane helix</keyword>
<feature type="transmembrane region" description="Helical" evidence="1">
    <location>
        <begin position="35"/>
        <end position="58"/>
    </location>
</feature>
<name>A0A6V8SMB2_9CLOT</name>
<comment type="caution">
    <text evidence="2">The sequence shown here is derived from an EMBL/GenBank/DDBJ whole genome shotgun (WGS) entry which is preliminary data.</text>
</comment>
<dbReference type="Proteomes" id="UP000580568">
    <property type="component" value="Unassembled WGS sequence"/>
</dbReference>
<organism evidence="2 3">
    <name type="scientific">Clostridium fungisolvens</name>
    <dbReference type="NCBI Taxonomy" id="1604897"/>
    <lineage>
        <taxon>Bacteria</taxon>
        <taxon>Bacillati</taxon>
        <taxon>Bacillota</taxon>
        <taxon>Clostridia</taxon>
        <taxon>Eubacteriales</taxon>
        <taxon>Clostridiaceae</taxon>
        <taxon>Clostridium</taxon>
    </lineage>
</organism>
<dbReference type="AlphaFoldDB" id="A0A6V8SMB2"/>